<dbReference type="Gene3D" id="3.40.640.10">
    <property type="entry name" value="Type I PLP-dependent aspartate aminotransferase-like (Major domain)"/>
    <property type="match status" value="1"/>
</dbReference>
<dbReference type="GO" id="GO:0008483">
    <property type="term" value="F:transaminase activity"/>
    <property type="evidence" value="ECO:0007669"/>
    <property type="project" value="UniProtKB-KW"/>
</dbReference>
<organism evidence="6 7">
    <name type="scientific">Sphingobacterium bovistauri</name>
    <dbReference type="NCBI Taxonomy" id="2781959"/>
    <lineage>
        <taxon>Bacteria</taxon>
        <taxon>Pseudomonadati</taxon>
        <taxon>Bacteroidota</taxon>
        <taxon>Sphingobacteriia</taxon>
        <taxon>Sphingobacteriales</taxon>
        <taxon>Sphingobacteriaceae</taxon>
        <taxon>Sphingobacterium</taxon>
    </lineage>
</organism>
<keyword evidence="7" id="KW-1185">Reference proteome</keyword>
<gene>
    <name evidence="6" type="ORF">IPZ78_16770</name>
</gene>
<dbReference type="InterPro" id="IPR015424">
    <property type="entry name" value="PyrdxlP-dep_Trfase"/>
</dbReference>
<dbReference type="InterPro" id="IPR004839">
    <property type="entry name" value="Aminotransferase_I/II_large"/>
</dbReference>
<evidence type="ECO:0000256" key="3">
    <source>
        <dbReference type="ARBA" id="ARBA00022679"/>
    </source>
</evidence>
<protein>
    <submittedName>
        <fullName evidence="6">Aminotransferase class I/II-fold pyridoxal phosphate-dependent enzyme</fullName>
    </submittedName>
</protein>
<name>A0ABS7Z9D4_9SPHI</name>
<proteinExistence type="predicted"/>
<dbReference type="InterPro" id="IPR015422">
    <property type="entry name" value="PyrdxlP-dep_Trfase_small"/>
</dbReference>
<evidence type="ECO:0000313" key="7">
    <source>
        <dbReference type="Proteomes" id="UP001165302"/>
    </source>
</evidence>
<keyword evidence="4" id="KW-0663">Pyridoxal phosphate</keyword>
<dbReference type="PANTHER" id="PTHR43807:SF20">
    <property type="entry name" value="FI04487P"/>
    <property type="match status" value="1"/>
</dbReference>
<evidence type="ECO:0000259" key="5">
    <source>
        <dbReference type="Pfam" id="PF00155"/>
    </source>
</evidence>
<sequence length="386" mass="43684">MTNNNQNHFQSKLPTATVSIFSRMSLLAQQHQAINLSQGFPDFDIDPKLTNLVTQYMQKGFNQYAPMPGTIELRKAIAAKYEHYYRITVDPTEEITVTAGGTEGLYSTIAALIHPGDEVIVFEPAYDSYSPSVQSFGGKVIPIKLVAPDFSIDWDIVRSKITHRTKLIIVNNPNNPTGRLLTKEDLNALEKIVEETGIFVLSDEVYEHIVFDNKHHISILASNILRQRGFVVASFGKVLHATGWKMGYVISTPQLTAEFRKIHQFNVFSVNTPMQYAIADYLSEIEYYQSLSPLFQQKRDYVIDKLSTTAFKPLPCEGTYFLLVDYSSIATEDELPFAEKLTIDHKVATIPISAFYTDGHNQNLLRICFAKKEETLKMALKNLQKL</sequence>
<keyword evidence="2 6" id="KW-0032">Aminotransferase</keyword>
<comment type="caution">
    <text evidence="6">The sequence shown here is derived from an EMBL/GenBank/DDBJ whole genome shotgun (WGS) entry which is preliminary data.</text>
</comment>
<dbReference type="Pfam" id="PF00155">
    <property type="entry name" value="Aminotran_1_2"/>
    <property type="match status" value="1"/>
</dbReference>
<dbReference type="InterPro" id="IPR051326">
    <property type="entry name" value="Kynurenine-oxoglutarate_AT"/>
</dbReference>
<dbReference type="Proteomes" id="UP001165302">
    <property type="component" value="Unassembled WGS sequence"/>
</dbReference>
<evidence type="ECO:0000256" key="2">
    <source>
        <dbReference type="ARBA" id="ARBA00022576"/>
    </source>
</evidence>
<dbReference type="EMBL" id="JADEYP010000048">
    <property type="protein sequence ID" value="MCA5006795.1"/>
    <property type="molecule type" value="Genomic_DNA"/>
</dbReference>
<dbReference type="NCBIfam" id="NF006569">
    <property type="entry name" value="PRK09082.1"/>
    <property type="match status" value="1"/>
</dbReference>
<comment type="cofactor">
    <cofactor evidence="1">
        <name>pyridoxal 5'-phosphate</name>
        <dbReference type="ChEBI" id="CHEBI:597326"/>
    </cofactor>
</comment>
<evidence type="ECO:0000256" key="1">
    <source>
        <dbReference type="ARBA" id="ARBA00001933"/>
    </source>
</evidence>
<reference evidence="6" key="1">
    <citation type="submission" date="2020-10" db="EMBL/GenBank/DDBJ databases">
        <authorList>
            <person name="Lu T."/>
            <person name="Wang Q."/>
            <person name="Han X."/>
        </authorList>
    </citation>
    <scope>NUCLEOTIDE SEQUENCE</scope>
    <source>
        <strain evidence="6">WQ 366</strain>
    </source>
</reference>
<dbReference type="Gene3D" id="3.90.1150.10">
    <property type="entry name" value="Aspartate Aminotransferase, domain 1"/>
    <property type="match status" value="1"/>
</dbReference>
<accession>A0ABS7Z9D4</accession>
<dbReference type="InterPro" id="IPR015421">
    <property type="entry name" value="PyrdxlP-dep_Trfase_major"/>
</dbReference>
<dbReference type="RefSeq" id="WP_225555149.1">
    <property type="nucleotide sequence ID" value="NZ_JADEYP010000048.1"/>
</dbReference>
<dbReference type="CDD" id="cd00609">
    <property type="entry name" value="AAT_like"/>
    <property type="match status" value="1"/>
</dbReference>
<evidence type="ECO:0000256" key="4">
    <source>
        <dbReference type="ARBA" id="ARBA00022898"/>
    </source>
</evidence>
<dbReference type="PANTHER" id="PTHR43807">
    <property type="entry name" value="FI04487P"/>
    <property type="match status" value="1"/>
</dbReference>
<feature type="domain" description="Aminotransferase class I/classII large" evidence="5">
    <location>
        <begin position="33"/>
        <end position="382"/>
    </location>
</feature>
<dbReference type="SUPFAM" id="SSF53383">
    <property type="entry name" value="PLP-dependent transferases"/>
    <property type="match status" value="1"/>
</dbReference>
<evidence type="ECO:0000313" key="6">
    <source>
        <dbReference type="EMBL" id="MCA5006795.1"/>
    </source>
</evidence>
<keyword evidence="3" id="KW-0808">Transferase</keyword>